<dbReference type="EMBL" id="CP110509">
    <property type="protein sequence ID" value="WMB27628.1"/>
    <property type="molecule type" value="Genomic_DNA"/>
</dbReference>
<gene>
    <name evidence="5" type="ORF">N1496_05670</name>
</gene>
<keyword evidence="2" id="KW-0863">Zinc-finger</keyword>
<dbReference type="Gene3D" id="3.40.50.10330">
    <property type="entry name" value="Probable inorganic polyphosphate/atp-NAD kinase, domain 1"/>
    <property type="match status" value="1"/>
</dbReference>
<protein>
    <submittedName>
        <fullName evidence="5">Diacylglycerol kinase family protein</fullName>
    </submittedName>
</protein>
<keyword evidence="2" id="KW-0862">Zinc</keyword>
<evidence type="ECO:0000259" key="4">
    <source>
        <dbReference type="PROSITE" id="PS50146"/>
    </source>
</evidence>
<dbReference type="SMART" id="SM00046">
    <property type="entry name" value="DAGKc"/>
    <property type="match status" value="1"/>
</dbReference>
<dbReference type="PROSITE" id="PS50146">
    <property type="entry name" value="DAGK"/>
    <property type="match status" value="1"/>
</dbReference>
<dbReference type="GO" id="GO:0016301">
    <property type="term" value="F:kinase activity"/>
    <property type="evidence" value="ECO:0007669"/>
    <property type="project" value="UniProtKB-KW"/>
</dbReference>
<dbReference type="InterPro" id="IPR001206">
    <property type="entry name" value="Diacylglycerol_kinase_cat_dom"/>
</dbReference>
<dbReference type="Pfam" id="PF00781">
    <property type="entry name" value="DAGK_cat"/>
    <property type="match status" value="1"/>
</dbReference>
<dbReference type="Gene3D" id="2.60.200.40">
    <property type="match status" value="1"/>
</dbReference>
<keyword evidence="6" id="KW-1185">Reference proteome</keyword>
<keyword evidence="2" id="KW-0479">Metal-binding</keyword>
<evidence type="ECO:0000313" key="5">
    <source>
        <dbReference type="EMBL" id="WMB27628.1"/>
    </source>
</evidence>
<dbReference type="Proteomes" id="UP001238096">
    <property type="component" value="Chromosome"/>
</dbReference>
<name>A0ABY9LFU0_9STRE</name>
<dbReference type="SUPFAM" id="SSF111331">
    <property type="entry name" value="NAD kinase/diacylglycerol kinase-like"/>
    <property type="match status" value="1"/>
</dbReference>
<sequence length="251" mass="27856">MVLHIIANPHAGNHQASKIVTKIKTYFEPQEVVVLYTKKEDDEENQVAKLLKVFKVGDQIMIVGGDGTLSKVLRHLPIELPVAYYPVGSANDFARALSLPNLEQTIAAIKSASFSSINCFTYDQGLILNSLDMGFPAYVVLRASQSKVKRILNKLHLGKLTYIVIAIKSLIISPKSSILIQREDGSQLFLNNLYLFSLANNTYFGGGITIWPTATALNDNIDIVYAEGQKFWKRIAILLAIVLKNMTSLPY</sequence>
<evidence type="ECO:0000256" key="2">
    <source>
        <dbReference type="ARBA" id="ARBA00022771"/>
    </source>
</evidence>
<reference evidence="6" key="1">
    <citation type="submission" date="2022-10" db="EMBL/GenBank/DDBJ databases">
        <title>Streptococcus didelphis as causative of fatal infections in opossums (Didelphis albiventris).</title>
        <authorList>
            <person name="Breyer G.M."/>
            <person name="Da Silva M.E.R.J."/>
            <person name="Siqueira F.M."/>
        </authorList>
    </citation>
    <scope>NUCLEOTIDE SEQUENCE [LARGE SCALE GENOMIC DNA]</scope>
    <source>
        <strain evidence="6">LBVP101/21</strain>
    </source>
</reference>
<accession>A0ABY9LFU0</accession>
<keyword evidence="1" id="KW-0547">Nucleotide-binding</keyword>
<evidence type="ECO:0000313" key="6">
    <source>
        <dbReference type="Proteomes" id="UP001238096"/>
    </source>
</evidence>
<organism evidence="5 6">
    <name type="scientific">Streptococcus didelphis</name>
    <dbReference type="NCBI Taxonomy" id="102886"/>
    <lineage>
        <taxon>Bacteria</taxon>
        <taxon>Bacillati</taxon>
        <taxon>Bacillota</taxon>
        <taxon>Bacilli</taxon>
        <taxon>Lactobacillales</taxon>
        <taxon>Streptococcaceae</taxon>
        <taxon>Streptococcus</taxon>
    </lineage>
</organism>
<dbReference type="InterPro" id="IPR016064">
    <property type="entry name" value="NAD/diacylglycerol_kinase_sf"/>
</dbReference>
<keyword evidence="3" id="KW-0067">ATP-binding</keyword>
<keyword evidence="5" id="KW-0808">Transferase</keyword>
<dbReference type="InterPro" id="IPR017438">
    <property type="entry name" value="ATP-NAD_kinase_N"/>
</dbReference>
<dbReference type="InterPro" id="IPR037607">
    <property type="entry name" value="DGK"/>
</dbReference>
<keyword evidence="5" id="KW-0418">Kinase</keyword>
<dbReference type="PANTHER" id="PTHR11255:SF54">
    <property type="entry name" value="DIACYLGLYCEROL KINASE THETA"/>
    <property type="match status" value="1"/>
</dbReference>
<dbReference type="PANTHER" id="PTHR11255">
    <property type="entry name" value="DIACYLGLYCEROL KINASE"/>
    <property type="match status" value="1"/>
</dbReference>
<feature type="domain" description="DAGKc" evidence="4">
    <location>
        <begin position="1"/>
        <end position="126"/>
    </location>
</feature>
<evidence type="ECO:0000256" key="1">
    <source>
        <dbReference type="ARBA" id="ARBA00022741"/>
    </source>
</evidence>
<evidence type="ECO:0000256" key="3">
    <source>
        <dbReference type="ARBA" id="ARBA00022840"/>
    </source>
</evidence>
<proteinExistence type="predicted"/>